<feature type="compositionally biased region" description="Basic residues" evidence="1">
    <location>
        <begin position="134"/>
        <end position="144"/>
    </location>
</feature>
<dbReference type="EMBL" id="QGKY02000089">
    <property type="protein sequence ID" value="KAF2610055.1"/>
    <property type="molecule type" value="Genomic_DNA"/>
</dbReference>
<reference evidence="2" key="1">
    <citation type="submission" date="2019-12" db="EMBL/GenBank/DDBJ databases">
        <title>Genome sequencing and annotation of Brassica cretica.</title>
        <authorList>
            <person name="Studholme D.J."/>
            <person name="Sarris P.F."/>
        </authorList>
    </citation>
    <scope>NUCLEOTIDE SEQUENCE</scope>
    <source>
        <strain evidence="2">PFS-102/07</strain>
        <tissue evidence="2">Leaf</tissue>
    </source>
</reference>
<accession>A0A8S9LRR7</accession>
<organism evidence="2">
    <name type="scientific">Brassica cretica</name>
    <name type="common">Mustard</name>
    <dbReference type="NCBI Taxonomy" id="69181"/>
    <lineage>
        <taxon>Eukaryota</taxon>
        <taxon>Viridiplantae</taxon>
        <taxon>Streptophyta</taxon>
        <taxon>Embryophyta</taxon>
        <taxon>Tracheophyta</taxon>
        <taxon>Spermatophyta</taxon>
        <taxon>Magnoliopsida</taxon>
        <taxon>eudicotyledons</taxon>
        <taxon>Gunneridae</taxon>
        <taxon>Pentapetalae</taxon>
        <taxon>rosids</taxon>
        <taxon>malvids</taxon>
        <taxon>Brassicales</taxon>
        <taxon>Brassicaceae</taxon>
        <taxon>Brassiceae</taxon>
        <taxon>Brassica</taxon>
    </lineage>
</organism>
<proteinExistence type="predicted"/>
<comment type="caution">
    <text evidence="2">The sequence shown here is derived from an EMBL/GenBank/DDBJ whole genome shotgun (WGS) entry which is preliminary data.</text>
</comment>
<protein>
    <submittedName>
        <fullName evidence="2">Uncharacterized protein</fullName>
    </submittedName>
</protein>
<feature type="compositionally biased region" description="Basic and acidic residues" evidence="1">
    <location>
        <begin position="98"/>
        <end position="107"/>
    </location>
</feature>
<feature type="compositionally biased region" description="Basic and acidic residues" evidence="1">
    <location>
        <begin position="57"/>
        <end position="73"/>
    </location>
</feature>
<dbReference type="AlphaFoldDB" id="A0A8S9LRR7"/>
<feature type="region of interest" description="Disordered" evidence="1">
    <location>
        <begin position="46"/>
        <end position="144"/>
    </location>
</feature>
<name>A0A8S9LRR7_BRACR</name>
<sequence length="144" mass="16452">MGIDLGVRVPVSVRIGFFGFRFSFITPLRSHSSRFASIFKDTDKLEDATTYTKERKKQLEIQIERQSTQEKTEKQRRRGQQKNKTSDKPKRYLAANKVGEDDAKEAISSRSQKPAKQVLKKPPLPGVKNPINGRHSRKKKPANS</sequence>
<evidence type="ECO:0000313" key="2">
    <source>
        <dbReference type="EMBL" id="KAF2610055.1"/>
    </source>
</evidence>
<evidence type="ECO:0000256" key="1">
    <source>
        <dbReference type="SAM" id="MobiDB-lite"/>
    </source>
</evidence>
<gene>
    <name evidence="2" type="ORF">F2Q70_00010511</name>
</gene>